<evidence type="ECO:0000256" key="3">
    <source>
        <dbReference type="SAM" id="MobiDB-lite"/>
    </source>
</evidence>
<gene>
    <name evidence="5" type="ORF">SEMRO_34_G021920.1</name>
</gene>
<accession>A0A9N8DEK0</accession>
<sequence>MSKPMSQQQLVRFQAAYPFRGDASTSQLSFDAGDIICVDTAKQSDGWVWGAHTVGKRRGWCPQSYLVLHQQPEPPVAYAFPVADDPAVSAYKWDYNADDNINDGFSGPMMGGSAGDSWASQDSPPEQTKPVSSGLSAFGSGIRNAGRSAVHGVAAGTKKAGEFAKSSAQETKYRVQEMRQQQRASHQNHQQPTKGQDIGNHAARGAVVHGAAGMVFGGVNGMKRGIARGGVLGGAHGAVKGWRPFG</sequence>
<evidence type="ECO:0000313" key="5">
    <source>
        <dbReference type="EMBL" id="CAB9498259.1"/>
    </source>
</evidence>
<dbReference type="SUPFAM" id="SSF50044">
    <property type="entry name" value="SH3-domain"/>
    <property type="match status" value="1"/>
</dbReference>
<dbReference type="SMART" id="SM00326">
    <property type="entry name" value="SH3"/>
    <property type="match status" value="1"/>
</dbReference>
<evidence type="ECO:0000256" key="2">
    <source>
        <dbReference type="PROSITE-ProRule" id="PRU00192"/>
    </source>
</evidence>
<keyword evidence="1 2" id="KW-0728">SH3 domain</keyword>
<organism evidence="5 6">
    <name type="scientific">Seminavis robusta</name>
    <dbReference type="NCBI Taxonomy" id="568900"/>
    <lineage>
        <taxon>Eukaryota</taxon>
        <taxon>Sar</taxon>
        <taxon>Stramenopiles</taxon>
        <taxon>Ochrophyta</taxon>
        <taxon>Bacillariophyta</taxon>
        <taxon>Bacillariophyceae</taxon>
        <taxon>Bacillariophycidae</taxon>
        <taxon>Naviculales</taxon>
        <taxon>Naviculaceae</taxon>
        <taxon>Seminavis</taxon>
    </lineage>
</organism>
<feature type="compositionally biased region" description="Low complexity" evidence="3">
    <location>
        <begin position="179"/>
        <end position="191"/>
    </location>
</feature>
<feature type="region of interest" description="Disordered" evidence="3">
    <location>
        <begin position="160"/>
        <end position="198"/>
    </location>
</feature>
<keyword evidence="6" id="KW-1185">Reference proteome</keyword>
<dbReference type="InterPro" id="IPR036028">
    <property type="entry name" value="SH3-like_dom_sf"/>
</dbReference>
<name>A0A9N8DEK0_9STRA</name>
<evidence type="ECO:0000313" key="6">
    <source>
        <dbReference type="Proteomes" id="UP001153069"/>
    </source>
</evidence>
<evidence type="ECO:0000259" key="4">
    <source>
        <dbReference type="PROSITE" id="PS50002"/>
    </source>
</evidence>
<feature type="domain" description="SH3" evidence="4">
    <location>
        <begin position="8"/>
        <end position="71"/>
    </location>
</feature>
<dbReference type="EMBL" id="CAICTM010000034">
    <property type="protein sequence ID" value="CAB9498259.1"/>
    <property type="molecule type" value="Genomic_DNA"/>
</dbReference>
<comment type="caution">
    <text evidence="5">The sequence shown here is derived from an EMBL/GenBank/DDBJ whole genome shotgun (WGS) entry which is preliminary data.</text>
</comment>
<dbReference type="Proteomes" id="UP001153069">
    <property type="component" value="Unassembled WGS sequence"/>
</dbReference>
<dbReference type="AlphaFoldDB" id="A0A9N8DEK0"/>
<dbReference type="InterPro" id="IPR001452">
    <property type="entry name" value="SH3_domain"/>
</dbReference>
<protein>
    <recommendedName>
        <fullName evidence="4">SH3 domain-containing protein</fullName>
    </recommendedName>
</protein>
<reference evidence="5" key="1">
    <citation type="submission" date="2020-06" db="EMBL/GenBank/DDBJ databases">
        <authorList>
            <consortium name="Plant Systems Biology data submission"/>
        </authorList>
    </citation>
    <scope>NUCLEOTIDE SEQUENCE</scope>
    <source>
        <strain evidence="5">D6</strain>
    </source>
</reference>
<proteinExistence type="predicted"/>
<dbReference type="Gene3D" id="2.30.30.40">
    <property type="entry name" value="SH3 Domains"/>
    <property type="match status" value="1"/>
</dbReference>
<feature type="region of interest" description="Disordered" evidence="3">
    <location>
        <begin position="106"/>
        <end position="138"/>
    </location>
</feature>
<dbReference type="Pfam" id="PF07653">
    <property type="entry name" value="SH3_2"/>
    <property type="match status" value="1"/>
</dbReference>
<dbReference type="PROSITE" id="PS50002">
    <property type="entry name" value="SH3"/>
    <property type="match status" value="1"/>
</dbReference>
<feature type="compositionally biased region" description="Polar residues" evidence="3">
    <location>
        <begin position="118"/>
        <end position="135"/>
    </location>
</feature>
<evidence type="ECO:0000256" key="1">
    <source>
        <dbReference type="ARBA" id="ARBA00022443"/>
    </source>
</evidence>